<dbReference type="InterPro" id="IPR012902">
    <property type="entry name" value="N_methyl_site"/>
</dbReference>
<dbReference type="OrthoDB" id="214705at2"/>
<dbReference type="NCBIfam" id="TIGR02532">
    <property type="entry name" value="IV_pilin_GFxxxE"/>
    <property type="match status" value="1"/>
</dbReference>
<accession>A0A5C5XB66</accession>
<gene>
    <name evidence="3" type="primary">xcpT_1</name>
    <name evidence="3" type="ORF">Pan54_03490</name>
</gene>
<keyword evidence="1" id="KW-1133">Transmembrane helix</keyword>
<dbReference type="SUPFAM" id="SSF54523">
    <property type="entry name" value="Pili subunits"/>
    <property type="match status" value="1"/>
</dbReference>
<evidence type="ECO:0000259" key="2">
    <source>
        <dbReference type="Pfam" id="PF07596"/>
    </source>
</evidence>
<dbReference type="AlphaFoldDB" id="A0A5C5XB66"/>
<dbReference type="Pfam" id="PF07963">
    <property type="entry name" value="N_methyl"/>
    <property type="match status" value="1"/>
</dbReference>
<proteinExistence type="predicted"/>
<dbReference type="InterPro" id="IPR045584">
    <property type="entry name" value="Pilin-like"/>
</dbReference>
<keyword evidence="1" id="KW-0812">Transmembrane</keyword>
<dbReference type="RefSeq" id="WP_146501850.1">
    <property type="nucleotide sequence ID" value="NZ_SJPG01000001.1"/>
</dbReference>
<dbReference type="InterPro" id="IPR027558">
    <property type="entry name" value="Pre_pil_HX9DG_C"/>
</dbReference>
<dbReference type="EMBL" id="SJPG01000001">
    <property type="protein sequence ID" value="TWT59641.1"/>
    <property type="molecule type" value="Genomic_DNA"/>
</dbReference>
<dbReference type="NCBIfam" id="TIGR04294">
    <property type="entry name" value="pre_pil_HX9DG"/>
    <property type="match status" value="1"/>
</dbReference>
<organism evidence="3 4">
    <name type="scientific">Rubinisphaera italica</name>
    <dbReference type="NCBI Taxonomy" id="2527969"/>
    <lineage>
        <taxon>Bacteria</taxon>
        <taxon>Pseudomonadati</taxon>
        <taxon>Planctomycetota</taxon>
        <taxon>Planctomycetia</taxon>
        <taxon>Planctomycetales</taxon>
        <taxon>Planctomycetaceae</taxon>
        <taxon>Rubinisphaera</taxon>
    </lineage>
</organism>
<dbReference type="Proteomes" id="UP000316095">
    <property type="component" value="Unassembled WGS sequence"/>
</dbReference>
<dbReference type="Gene3D" id="3.30.700.10">
    <property type="entry name" value="Glycoprotein, Type 4 Pilin"/>
    <property type="match status" value="1"/>
</dbReference>
<feature type="domain" description="DUF1559" evidence="2">
    <location>
        <begin position="38"/>
        <end position="272"/>
    </location>
</feature>
<keyword evidence="1" id="KW-0472">Membrane</keyword>
<name>A0A5C5XB66_9PLAN</name>
<keyword evidence="4" id="KW-1185">Reference proteome</keyword>
<evidence type="ECO:0000313" key="3">
    <source>
        <dbReference type="EMBL" id="TWT59641.1"/>
    </source>
</evidence>
<evidence type="ECO:0000256" key="1">
    <source>
        <dbReference type="SAM" id="Phobius"/>
    </source>
</evidence>
<sequence>MKSHLKPGNSQKGFTLIELLVVIAIIAILVALLLPAVQQAREAARRSSCKNNLKQIGLALHNYHDTHGTLPAAYYRDPDYFNRGWGWGALILPQIEETNLYDKMDVSFSRIPRDPTSETQTVLSPFRCPSDVGPNLNPERNDQGMSNYIAVQGADSAGGFRSNSDDIGDYGGMLFQISSIRFRDVTDGLTNTLMIGERAFVDKAPEKPWLGGQWVGVTYNAGYAGVMRCMYNSLDYHLNGDSAWTFSSRHAGGVQFVLGDGAVKFLSENIDGETLERLSSRNDGEVVGEF</sequence>
<dbReference type="PROSITE" id="PS00409">
    <property type="entry name" value="PROKAR_NTER_METHYL"/>
    <property type="match status" value="1"/>
</dbReference>
<dbReference type="InterPro" id="IPR011453">
    <property type="entry name" value="DUF1559"/>
</dbReference>
<evidence type="ECO:0000313" key="4">
    <source>
        <dbReference type="Proteomes" id="UP000316095"/>
    </source>
</evidence>
<dbReference type="Pfam" id="PF07596">
    <property type="entry name" value="SBP_bac_10"/>
    <property type="match status" value="1"/>
</dbReference>
<dbReference type="PANTHER" id="PTHR30093:SF2">
    <property type="entry name" value="TYPE II SECRETION SYSTEM PROTEIN H"/>
    <property type="match status" value="1"/>
</dbReference>
<feature type="transmembrane region" description="Helical" evidence="1">
    <location>
        <begin position="16"/>
        <end position="37"/>
    </location>
</feature>
<protein>
    <submittedName>
        <fullName evidence="3">Type II secretion system protein G</fullName>
    </submittedName>
</protein>
<reference evidence="3 4" key="1">
    <citation type="submission" date="2019-02" db="EMBL/GenBank/DDBJ databases">
        <title>Deep-cultivation of Planctomycetes and their phenomic and genomic characterization uncovers novel biology.</title>
        <authorList>
            <person name="Wiegand S."/>
            <person name="Jogler M."/>
            <person name="Boedeker C."/>
            <person name="Pinto D."/>
            <person name="Vollmers J."/>
            <person name="Rivas-Marin E."/>
            <person name="Kohn T."/>
            <person name="Peeters S.H."/>
            <person name="Heuer A."/>
            <person name="Rast P."/>
            <person name="Oberbeckmann S."/>
            <person name="Bunk B."/>
            <person name="Jeske O."/>
            <person name="Meyerdierks A."/>
            <person name="Storesund J.E."/>
            <person name="Kallscheuer N."/>
            <person name="Luecker S."/>
            <person name="Lage O.M."/>
            <person name="Pohl T."/>
            <person name="Merkel B.J."/>
            <person name="Hornburger P."/>
            <person name="Mueller R.-W."/>
            <person name="Bruemmer F."/>
            <person name="Labrenz M."/>
            <person name="Spormann A.M."/>
            <person name="Op Den Camp H."/>
            <person name="Overmann J."/>
            <person name="Amann R."/>
            <person name="Jetten M.S.M."/>
            <person name="Mascher T."/>
            <person name="Medema M.H."/>
            <person name="Devos D.P."/>
            <person name="Kaster A.-K."/>
            <person name="Ovreas L."/>
            <person name="Rohde M."/>
            <person name="Galperin M.Y."/>
            <person name="Jogler C."/>
        </authorList>
    </citation>
    <scope>NUCLEOTIDE SEQUENCE [LARGE SCALE GENOMIC DNA]</scope>
    <source>
        <strain evidence="3 4">Pan54</strain>
    </source>
</reference>
<comment type="caution">
    <text evidence="3">The sequence shown here is derived from an EMBL/GenBank/DDBJ whole genome shotgun (WGS) entry which is preliminary data.</text>
</comment>
<dbReference type="PANTHER" id="PTHR30093">
    <property type="entry name" value="GENERAL SECRETION PATHWAY PROTEIN G"/>
    <property type="match status" value="1"/>
</dbReference>